<reference evidence="3" key="1">
    <citation type="journal article" date="2018" name="Front. Microbiol.">
        <title>Genome-Based Analysis Reveals the Taxonomy and Diversity of the Family Idiomarinaceae.</title>
        <authorList>
            <person name="Liu Y."/>
            <person name="Lai Q."/>
            <person name="Shao Z."/>
        </authorList>
    </citation>
    <scope>NUCLEOTIDE SEQUENCE [LARGE SCALE GENOMIC DNA]</scope>
    <source>
        <strain evidence="3">KYW314</strain>
    </source>
</reference>
<gene>
    <name evidence="1" type="primary">anmK</name>
    <name evidence="2" type="ORF">CWE22_11550</name>
</gene>
<keyword evidence="1 2" id="KW-0418">Kinase</keyword>
<keyword evidence="3" id="KW-1185">Reference proteome</keyword>
<dbReference type="RefSeq" id="WP_169931657.1">
    <property type="nucleotide sequence ID" value="NZ_PIPR01000005.1"/>
</dbReference>
<comment type="pathway">
    <text evidence="1">Cell wall biogenesis; peptidoglycan recycling.</text>
</comment>
<comment type="catalytic activity">
    <reaction evidence="1">
        <text>1,6-anhydro-N-acetyl-beta-muramate + ATP + H2O = N-acetyl-D-muramate 6-phosphate + ADP + H(+)</text>
        <dbReference type="Rhea" id="RHEA:24952"/>
        <dbReference type="ChEBI" id="CHEBI:15377"/>
        <dbReference type="ChEBI" id="CHEBI:15378"/>
        <dbReference type="ChEBI" id="CHEBI:30616"/>
        <dbReference type="ChEBI" id="CHEBI:58690"/>
        <dbReference type="ChEBI" id="CHEBI:58722"/>
        <dbReference type="ChEBI" id="CHEBI:456216"/>
        <dbReference type="EC" id="2.7.1.170"/>
    </reaction>
</comment>
<dbReference type="PANTHER" id="PTHR30605">
    <property type="entry name" value="ANHYDRO-N-ACETYLMURAMIC ACID KINASE"/>
    <property type="match status" value="1"/>
</dbReference>
<dbReference type="UniPathway" id="UPA00343"/>
<dbReference type="AlphaFoldDB" id="A0A7Z7EST4"/>
<dbReference type="UniPathway" id="UPA00544"/>
<evidence type="ECO:0000313" key="2">
    <source>
        <dbReference type="EMBL" id="RUO38046.1"/>
    </source>
</evidence>
<dbReference type="CDD" id="cd24050">
    <property type="entry name" value="ASKHA_NBD_ANMK"/>
    <property type="match status" value="1"/>
</dbReference>
<protein>
    <recommendedName>
        <fullName evidence="1">Anhydro-N-acetylmuramic acid kinase</fullName>
        <ecNumber evidence="1">2.7.1.170</ecNumber>
    </recommendedName>
    <alternativeName>
        <fullName evidence="1">AnhMurNAc kinase</fullName>
    </alternativeName>
</protein>
<name>A0A7Z7EST4_9GAMM</name>
<dbReference type="GO" id="GO:0009254">
    <property type="term" value="P:peptidoglycan turnover"/>
    <property type="evidence" value="ECO:0007669"/>
    <property type="project" value="UniProtKB-UniRule"/>
</dbReference>
<accession>A0A7Z7EST4</accession>
<comment type="function">
    <text evidence="1">Catalyzes the specific phosphorylation of 1,6-anhydro-N-acetylmuramic acid (anhMurNAc) with the simultaneous cleavage of the 1,6-anhydro ring, generating MurNAc-6-P. Is required for the utilization of anhMurNAc either imported from the medium or derived from its own cell wall murein, and thus plays a role in cell wall recycling.</text>
</comment>
<dbReference type="GO" id="GO:0016773">
    <property type="term" value="F:phosphotransferase activity, alcohol group as acceptor"/>
    <property type="evidence" value="ECO:0007669"/>
    <property type="project" value="UniProtKB-UniRule"/>
</dbReference>
<dbReference type="PANTHER" id="PTHR30605:SF0">
    <property type="entry name" value="ANHYDRO-N-ACETYLMURAMIC ACID KINASE"/>
    <property type="match status" value="1"/>
</dbReference>
<dbReference type="GO" id="GO:0005524">
    <property type="term" value="F:ATP binding"/>
    <property type="evidence" value="ECO:0007669"/>
    <property type="project" value="UniProtKB-UniRule"/>
</dbReference>
<dbReference type="GO" id="GO:0006040">
    <property type="term" value="P:amino sugar metabolic process"/>
    <property type="evidence" value="ECO:0007669"/>
    <property type="project" value="InterPro"/>
</dbReference>
<keyword evidence="1" id="KW-0808">Transferase</keyword>
<dbReference type="SUPFAM" id="SSF53067">
    <property type="entry name" value="Actin-like ATPase domain"/>
    <property type="match status" value="1"/>
</dbReference>
<dbReference type="GO" id="GO:0016301">
    <property type="term" value="F:kinase activity"/>
    <property type="evidence" value="ECO:0007669"/>
    <property type="project" value="UniProtKB-KW"/>
</dbReference>
<dbReference type="Proteomes" id="UP000287766">
    <property type="component" value="Unassembled WGS sequence"/>
</dbReference>
<dbReference type="Pfam" id="PF03702">
    <property type="entry name" value="AnmK"/>
    <property type="match status" value="1"/>
</dbReference>
<dbReference type="EMBL" id="PIPR01000005">
    <property type="protein sequence ID" value="RUO38046.1"/>
    <property type="molecule type" value="Genomic_DNA"/>
</dbReference>
<organism evidence="2 3">
    <name type="scientific">Pseudidiomarina aestuarii</name>
    <dbReference type="NCBI Taxonomy" id="624146"/>
    <lineage>
        <taxon>Bacteria</taxon>
        <taxon>Pseudomonadati</taxon>
        <taxon>Pseudomonadota</taxon>
        <taxon>Gammaproteobacteria</taxon>
        <taxon>Alteromonadales</taxon>
        <taxon>Idiomarinaceae</taxon>
        <taxon>Pseudidiomarina</taxon>
    </lineage>
</organism>
<keyword evidence="1" id="KW-0119">Carbohydrate metabolism</keyword>
<proteinExistence type="inferred from homology"/>
<keyword evidence="1" id="KW-0067">ATP-binding</keyword>
<evidence type="ECO:0000313" key="3">
    <source>
        <dbReference type="Proteomes" id="UP000287766"/>
    </source>
</evidence>
<sequence length="372" mass="40215">MSARYLGLMSGTSMDGLDIVLADFVPRPQLHAHHHFPLPARLADQLDALTRSQANEMHLAAQLDRQFAEFCADCVLTFLAQQNISIEAIRAIGSHGQTIRHAPAAATPYTVQIGDPNTLAALTGIDVVADFRRKDVALGGQGAPLVPAVHHALFAEPNTARVVLNLGGIANLTWLPGQASDVLGFDTGPANTLLDFWWQAQHPNASKTYDVDGAFAQQGTVQAEVLEQLLADPFFLQPPPKSSGRDYFHLGWLQQQVAQLDRYAPADIQRTLVELTAITVAKAMSTWLPARPQQVFVAGGGTFNPVLMEALRQHLADSQVHSIAELGMHPQHLEAFAFAWLAHAYMEKIPGNLPAVTGARRSAVLGGLYSAN</sequence>
<feature type="binding site" evidence="1">
    <location>
        <begin position="11"/>
        <end position="18"/>
    </location>
    <ligand>
        <name>ATP</name>
        <dbReference type="ChEBI" id="CHEBI:30616"/>
    </ligand>
</feature>
<dbReference type="Gene3D" id="3.30.420.40">
    <property type="match status" value="2"/>
</dbReference>
<keyword evidence="1" id="KW-0547">Nucleotide-binding</keyword>
<comment type="pathway">
    <text evidence="1">Amino-sugar metabolism; 1,6-anhydro-N-acetylmuramate degradation.</text>
</comment>
<dbReference type="EC" id="2.7.1.170" evidence="1"/>
<dbReference type="InterPro" id="IPR043129">
    <property type="entry name" value="ATPase_NBD"/>
</dbReference>
<dbReference type="InterPro" id="IPR005338">
    <property type="entry name" value="Anhydro_N_Ac-Mur_kinase"/>
</dbReference>
<comment type="caution">
    <text evidence="2">The sequence shown here is derived from an EMBL/GenBank/DDBJ whole genome shotgun (WGS) entry which is preliminary data.</text>
</comment>
<dbReference type="GO" id="GO:0097175">
    <property type="term" value="P:1,6-anhydro-N-acetyl-beta-muramic acid catabolic process"/>
    <property type="evidence" value="ECO:0007669"/>
    <property type="project" value="UniProtKB-UniRule"/>
</dbReference>
<dbReference type="HAMAP" id="MF_01270">
    <property type="entry name" value="AnhMurNAc_kinase"/>
    <property type="match status" value="1"/>
</dbReference>
<dbReference type="NCBIfam" id="NF007139">
    <property type="entry name" value="PRK09585.1-3"/>
    <property type="match status" value="1"/>
</dbReference>
<evidence type="ECO:0000256" key="1">
    <source>
        <dbReference type="HAMAP-Rule" id="MF_01270"/>
    </source>
</evidence>
<comment type="similarity">
    <text evidence="1">Belongs to the anhydro-N-acetylmuramic acid kinase family.</text>
</comment>